<evidence type="ECO:0000313" key="12">
    <source>
        <dbReference type="Proteomes" id="UP000249135"/>
    </source>
</evidence>
<organism evidence="11 12">
    <name type="scientific">Variovorax paradoxus</name>
    <dbReference type="NCBI Taxonomy" id="34073"/>
    <lineage>
        <taxon>Bacteria</taxon>
        <taxon>Pseudomonadati</taxon>
        <taxon>Pseudomonadota</taxon>
        <taxon>Betaproteobacteria</taxon>
        <taxon>Burkholderiales</taxon>
        <taxon>Comamonadaceae</taxon>
        <taxon>Variovorax</taxon>
    </lineage>
</organism>
<evidence type="ECO:0000256" key="4">
    <source>
        <dbReference type="ARBA" id="ARBA00022630"/>
    </source>
</evidence>
<dbReference type="SUPFAM" id="SSF143631">
    <property type="entry name" value="ApbE-like"/>
    <property type="match status" value="1"/>
</dbReference>
<evidence type="ECO:0000256" key="5">
    <source>
        <dbReference type="ARBA" id="ARBA00022679"/>
    </source>
</evidence>
<dbReference type="Proteomes" id="UP000249135">
    <property type="component" value="Unassembled WGS sequence"/>
</dbReference>
<proteinExistence type="predicted"/>
<dbReference type="EMBL" id="QFPP01000496">
    <property type="protein sequence ID" value="PZQ65516.1"/>
    <property type="molecule type" value="Genomic_DNA"/>
</dbReference>
<evidence type="ECO:0000256" key="3">
    <source>
        <dbReference type="ARBA" id="ARBA00016337"/>
    </source>
</evidence>
<dbReference type="AlphaFoldDB" id="A0A2W5PJC6"/>
<dbReference type="PANTHER" id="PTHR30040:SF2">
    <property type="entry name" value="FAD:PROTEIN FMN TRANSFERASE"/>
    <property type="match status" value="1"/>
</dbReference>
<feature type="non-terminal residue" evidence="11">
    <location>
        <position position="1"/>
    </location>
</feature>
<evidence type="ECO:0000256" key="6">
    <source>
        <dbReference type="ARBA" id="ARBA00022723"/>
    </source>
</evidence>
<comment type="caution">
    <text evidence="11">The sequence shown here is derived from an EMBL/GenBank/DDBJ whole genome shotgun (WGS) entry which is preliminary data.</text>
</comment>
<keyword evidence="6" id="KW-0479">Metal-binding</keyword>
<evidence type="ECO:0000256" key="8">
    <source>
        <dbReference type="ARBA" id="ARBA00022842"/>
    </source>
</evidence>
<evidence type="ECO:0000256" key="1">
    <source>
        <dbReference type="ARBA" id="ARBA00001946"/>
    </source>
</evidence>
<comment type="cofactor">
    <cofactor evidence="1">
        <name>Mg(2+)</name>
        <dbReference type="ChEBI" id="CHEBI:18420"/>
    </cofactor>
</comment>
<dbReference type="EC" id="2.7.1.180" evidence="2"/>
<reference evidence="11 12" key="1">
    <citation type="submission" date="2017-08" db="EMBL/GenBank/DDBJ databases">
        <title>Infants hospitalized years apart are colonized by the same room-sourced microbial strains.</title>
        <authorList>
            <person name="Brooks B."/>
            <person name="Olm M.R."/>
            <person name="Firek B.A."/>
            <person name="Baker R."/>
            <person name="Thomas B.C."/>
            <person name="Morowitz M.J."/>
            <person name="Banfield J.F."/>
        </authorList>
    </citation>
    <scope>NUCLEOTIDE SEQUENCE [LARGE SCALE GENOMIC DNA]</scope>
    <source>
        <strain evidence="11">S2_005_003_R2_41</strain>
    </source>
</reference>
<accession>A0A2W5PJC6</accession>
<protein>
    <recommendedName>
        <fullName evidence="3">FAD:protein FMN transferase</fullName>
        <ecNumber evidence="2">2.7.1.180</ecNumber>
    </recommendedName>
    <alternativeName>
        <fullName evidence="9">Flavin transferase</fullName>
    </alternativeName>
</protein>
<dbReference type="GO" id="GO:0016740">
    <property type="term" value="F:transferase activity"/>
    <property type="evidence" value="ECO:0007669"/>
    <property type="project" value="UniProtKB-KW"/>
</dbReference>
<evidence type="ECO:0000256" key="2">
    <source>
        <dbReference type="ARBA" id="ARBA00011955"/>
    </source>
</evidence>
<dbReference type="InterPro" id="IPR024932">
    <property type="entry name" value="ApbE"/>
</dbReference>
<dbReference type="Pfam" id="PF02424">
    <property type="entry name" value="ApbE"/>
    <property type="match status" value="1"/>
</dbReference>
<dbReference type="InterPro" id="IPR003374">
    <property type="entry name" value="ApbE-like_sf"/>
</dbReference>
<evidence type="ECO:0000256" key="7">
    <source>
        <dbReference type="ARBA" id="ARBA00022827"/>
    </source>
</evidence>
<dbReference type="GO" id="GO:0046872">
    <property type="term" value="F:metal ion binding"/>
    <property type="evidence" value="ECO:0007669"/>
    <property type="project" value="UniProtKB-KW"/>
</dbReference>
<keyword evidence="8" id="KW-0460">Magnesium</keyword>
<evidence type="ECO:0000256" key="10">
    <source>
        <dbReference type="ARBA" id="ARBA00048540"/>
    </source>
</evidence>
<dbReference type="Gene3D" id="3.10.520.10">
    <property type="entry name" value="ApbE-like domains"/>
    <property type="match status" value="1"/>
</dbReference>
<gene>
    <name evidence="11" type="ORF">DI563_25565</name>
</gene>
<keyword evidence="7" id="KW-0274">FAD</keyword>
<keyword evidence="4" id="KW-0285">Flavoprotein</keyword>
<comment type="catalytic activity">
    <reaction evidence="10">
        <text>L-threonyl-[protein] + FAD = FMN-L-threonyl-[protein] + AMP + H(+)</text>
        <dbReference type="Rhea" id="RHEA:36847"/>
        <dbReference type="Rhea" id="RHEA-COMP:11060"/>
        <dbReference type="Rhea" id="RHEA-COMP:11061"/>
        <dbReference type="ChEBI" id="CHEBI:15378"/>
        <dbReference type="ChEBI" id="CHEBI:30013"/>
        <dbReference type="ChEBI" id="CHEBI:57692"/>
        <dbReference type="ChEBI" id="CHEBI:74257"/>
        <dbReference type="ChEBI" id="CHEBI:456215"/>
        <dbReference type="EC" id="2.7.1.180"/>
    </reaction>
</comment>
<dbReference type="PANTHER" id="PTHR30040">
    <property type="entry name" value="THIAMINE BIOSYNTHESIS LIPOPROTEIN APBE"/>
    <property type="match status" value="1"/>
</dbReference>
<sequence length="166" mass="17317">SLDLSGIAKGYGVDAGVAALQRLGLGDFLLEVGGELRGVGRRPGGLPWQVQVDPGAGPGLRIALADRAVATSGDRWHVREQAGRRWSHTLDPRTGEPVAHALASVTVLHEHCMDADALATVLTVLGIEEGRAFADRHGAAALFARREPDGTLALHPSAAWLAQASA</sequence>
<evidence type="ECO:0000256" key="9">
    <source>
        <dbReference type="ARBA" id="ARBA00031306"/>
    </source>
</evidence>
<name>A0A2W5PJC6_VARPD</name>
<keyword evidence="5" id="KW-0808">Transferase</keyword>
<evidence type="ECO:0000313" key="11">
    <source>
        <dbReference type="EMBL" id="PZQ65516.1"/>
    </source>
</evidence>